<evidence type="ECO:0000313" key="4">
    <source>
        <dbReference type="RefSeq" id="XP_030750535.1"/>
    </source>
</evidence>
<dbReference type="PANTHER" id="PTHR46618">
    <property type="entry name" value="ARMADILLO REPEAT-CONTAINING PROTEIN 3"/>
    <property type="match status" value="1"/>
</dbReference>
<dbReference type="Gene3D" id="1.25.10.10">
    <property type="entry name" value="Leucine-rich Repeat Variant"/>
    <property type="match status" value="2"/>
</dbReference>
<dbReference type="SUPFAM" id="SSF48371">
    <property type="entry name" value="ARM repeat"/>
    <property type="match status" value="2"/>
</dbReference>
<evidence type="ECO:0000256" key="1">
    <source>
        <dbReference type="ARBA" id="ARBA00022737"/>
    </source>
</evidence>
<gene>
    <name evidence="4" type="primary">LOC115878252</name>
</gene>
<evidence type="ECO:0000259" key="2">
    <source>
        <dbReference type="Pfam" id="PF14381"/>
    </source>
</evidence>
<dbReference type="InterPro" id="IPR055164">
    <property type="entry name" value="EDR1/CTR1/ARMC3-like_pept-like"/>
</dbReference>
<dbReference type="OrthoDB" id="7537227at2759"/>
<reference evidence="4" key="1">
    <citation type="submission" date="2025-08" db="UniProtKB">
        <authorList>
            <consortium name="RefSeq"/>
        </authorList>
    </citation>
    <scope>IDENTIFICATION</scope>
    <source>
        <tissue evidence="4">Gonads</tissue>
    </source>
</reference>
<dbReference type="PANTHER" id="PTHR46618:SF1">
    <property type="entry name" value="ARMADILLO REPEAT-CONTAINING PROTEIN 3"/>
    <property type="match status" value="1"/>
</dbReference>
<sequence length="825" mass="95463">MSIQVGKADKAEKGDKAIASKLDKSKQTEIKEKLYNTKQVETSITILDSPEVDIVLEALLFISKYADLNKNNSVFLIKKGLIPKLTQNLSKNICILRLSLRLFTEVLNFEEALNEIDQEIYDETFLQITDMFIDHKDVHVRQYCIEILSKIAAMPRIAVLIFKIDLLSPVLENIKFSKNSTVQYYTLLLFFRLMDIPAAISAVPECNNYDPKKITSFKLSFLQDGFKTVHLVEKLLAIIMRDSREEQHEKAIQILLNCIQSEETSTYFIESIEFLELCQWIKTCHPKYLTPLIEVFLKLSSVPEIKQMLFDLSVEESVLYFFRYSNKFVINKTCQTVSNLTTHKYCCEQMLTPVIASTLLDILNRQNDEEDPYNEIALKTIFHFIRRYNRAIEIFMAKEFKPILLNYFLVKSKLIADESFAMVLEIIYRCLVHPLYQQEFISSELFVELLTLFKESTPSVSSLCCEILTSVLPTQDFRKCFLQKNGPKTFLNVMENCQDVELLTQILYFLFSSLVYEDVAMAFLHGGLIRSLRKFDEFLKSKIPLIKKVLNMALGYYLPIKFFEMGRLEVTEKLPNRFYLINGPWTAPFPFLDVLENIHVSPYQTIYVVDYSLEVVKENLPELKSQTSLLISKSYSKSFESSPSIKKSPENSNLTITSHDSGTFDINYGGISSDPYLPRYIYHIQKYEKYLQGDIQTRCRFLAEYIDTLLCGPKEHLTLPQKIHEYKLQIECLKNKLGNNIIPIGYLRLGFHCERALLFKALADKVSIPCSLVKGNLKIYWNEVAVFEGLDTDEKVKFYVVDLIEDLGNLMPVGSREANKYCNNN</sequence>
<dbReference type="Pfam" id="PF14381">
    <property type="entry name" value="EDR1_CTR1_ARMC3_pept"/>
    <property type="match status" value="1"/>
</dbReference>
<feature type="domain" description="EDR1/CTR1/ARMC3-like peptidase-like" evidence="2">
    <location>
        <begin position="672"/>
        <end position="810"/>
    </location>
</feature>
<name>A0A6J2XHX9_SITOR</name>
<dbReference type="InterPro" id="IPR011989">
    <property type="entry name" value="ARM-like"/>
</dbReference>
<dbReference type="InterPro" id="IPR052441">
    <property type="entry name" value="Armadillo-Ser/Thr_Kinase"/>
</dbReference>
<keyword evidence="1" id="KW-0677">Repeat</keyword>
<keyword evidence="3" id="KW-1185">Reference proteome</keyword>
<dbReference type="GeneID" id="115878252"/>
<dbReference type="KEGG" id="soy:115878252"/>
<dbReference type="InParanoid" id="A0A6J2XHX9"/>
<protein>
    <submittedName>
        <fullName evidence="4">Uncharacterized protein LOC115878252</fullName>
    </submittedName>
</protein>
<organism evidence="3 4">
    <name type="scientific">Sitophilus oryzae</name>
    <name type="common">Rice weevil</name>
    <name type="synonym">Curculio oryzae</name>
    <dbReference type="NCBI Taxonomy" id="7048"/>
    <lineage>
        <taxon>Eukaryota</taxon>
        <taxon>Metazoa</taxon>
        <taxon>Ecdysozoa</taxon>
        <taxon>Arthropoda</taxon>
        <taxon>Hexapoda</taxon>
        <taxon>Insecta</taxon>
        <taxon>Pterygota</taxon>
        <taxon>Neoptera</taxon>
        <taxon>Endopterygota</taxon>
        <taxon>Coleoptera</taxon>
        <taxon>Polyphaga</taxon>
        <taxon>Cucujiformia</taxon>
        <taxon>Curculionidae</taxon>
        <taxon>Dryophthorinae</taxon>
        <taxon>Sitophilus</taxon>
    </lineage>
</organism>
<dbReference type="Proteomes" id="UP000504635">
    <property type="component" value="Unplaced"/>
</dbReference>
<dbReference type="RefSeq" id="XP_030750535.1">
    <property type="nucleotide sequence ID" value="XM_030894675.1"/>
</dbReference>
<dbReference type="InterPro" id="IPR016024">
    <property type="entry name" value="ARM-type_fold"/>
</dbReference>
<dbReference type="AlphaFoldDB" id="A0A6J2XHX9"/>
<accession>A0A6J2XHX9</accession>
<evidence type="ECO:0000313" key="3">
    <source>
        <dbReference type="Proteomes" id="UP000504635"/>
    </source>
</evidence>
<proteinExistence type="predicted"/>